<keyword evidence="8" id="KW-1185">Reference proteome</keyword>
<reference evidence="8" key="3">
    <citation type="submission" date="2011-05" db="EMBL/GenBank/DDBJ databases">
        <title>Complete sequence of Methylomonas methanica MC09.</title>
        <authorList>
            <consortium name="US DOE Joint Genome Institute"/>
            <person name="Lucas S."/>
            <person name="Han J."/>
            <person name="Lapidus A."/>
            <person name="Cheng J.-F."/>
            <person name="Goodwin L."/>
            <person name="Pitluck S."/>
            <person name="Peters L."/>
            <person name="Mikhailova N."/>
            <person name="Teshima H."/>
            <person name="Han C."/>
            <person name="Tapia R."/>
            <person name="Land M."/>
            <person name="Hauser L."/>
            <person name="Kyrpides N."/>
            <person name="Ivanova N."/>
            <person name="Pagani I."/>
            <person name="Stein L."/>
            <person name="Woyke T."/>
        </authorList>
    </citation>
    <scope>NUCLEOTIDE SEQUENCE [LARGE SCALE GENOMIC DNA]</scope>
    <source>
        <strain evidence="8">MC09</strain>
    </source>
</reference>
<name>F9ZYX4_METMM</name>
<feature type="transmembrane region" description="Helical" evidence="6">
    <location>
        <begin position="337"/>
        <end position="363"/>
    </location>
</feature>
<evidence type="ECO:0000313" key="7">
    <source>
        <dbReference type="EMBL" id="AEF99829.1"/>
    </source>
</evidence>
<comment type="subcellular location">
    <subcellularLocation>
        <location evidence="1">Cell membrane</location>
        <topology evidence="1">Multi-pass membrane protein</topology>
    </subcellularLocation>
</comment>
<feature type="transmembrane region" description="Helical" evidence="6">
    <location>
        <begin position="302"/>
        <end position="325"/>
    </location>
</feature>
<organism evidence="7 8">
    <name type="scientific">Methylomonas methanica (strain DSM 25384 / MC09)</name>
    <dbReference type="NCBI Taxonomy" id="857087"/>
    <lineage>
        <taxon>Bacteria</taxon>
        <taxon>Pseudomonadati</taxon>
        <taxon>Pseudomonadota</taxon>
        <taxon>Gammaproteobacteria</taxon>
        <taxon>Methylococcales</taxon>
        <taxon>Methylococcaceae</taxon>
        <taxon>Methylomonas</taxon>
    </lineage>
</organism>
<feature type="transmembrane region" description="Helical" evidence="6">
    <location>
        <begin position="43"/>
        <end position="67"/>
    </location>
</feature>
<dbReference type="AlphaFoldDB" id="F9ZYX4"/>
<feature type="transmembrane region" description="Helical" evidence="6">
    <location>
        <begin position="88"/>
        <end position="107"/>
    </location>
</feature>
<dbReference type="PANTHER" id="PTHR30250">
    <property type="entry name" value="PST FAMILY PREDICTED COLANIC ACID TRANSPORTER"/>
    <property type="match status" value="1"/>
</dbReference>
<evidence type="ECO:0000313" key="8">
    <source>
        <dbReference type="Proteomes" id="UP000008888"/>
    </source>
</evidence>
<dbReference type="HOGENOM" id="CLU_623766_0_0_6"/>
<dbReference type="GO" id="GO:0005886">
    <property type="term" value="C:plasma membrane"/>
    <property type="evidence" value="ECO:0007669"/>
    <property type="project" value="UniProtKB-SubCell"/>
</dbReference>
<dbReference type="OrthoDB" id="5573148at2"/>
<gene>
    <name evidence="7" type="ordered locus">Metme_1406</name>
</gene>
<keyword evidence="5 6" id="KW-0472">Membrane</keyword>
<evidence type="ECO:0000256" key="1">
    <source>
        <dbReference type="ARBA" id="ARBA00004651"/>
    </source>
</evidence>
<feature type="transmembrane region" description="Helical" evidence="6">
    <location>
        <begin position="221"/>
        <end position="239"/>
    </location>
</feature>
<evidence type="ECO:0000256" key="5">
    <source>
        <dbReference type="ARBA" id="ARBA00023136"/>
    </source>
</evidence>
<keyword evidence="3 6" id="KW-0812">Transmembrane</keyword>
<feature type="transmembrane region" description="Helical" evidence="6">
    <location>
        <begin position="245"/>
        <end position="265"/>
    </location>
</feature>
<accession>F9ZYX4</accession>
<dbReference type="KEGG" id="mmt:Metme_1406"/>
<evidence type="ECO:0000256" key="4">
    <source>
        <dbReference type="ARBA" id="ARBA00022989"/>
    </source>
</evidence>
<feature type="transmembrane region" description="Helical" evidence="6">
    <location>
        <begin position="180"/>
        <end position="201"/>
    </location>
</feature>
<feature type="transmembrane region" description="Helical" evidence="6">
    <location>
        <begin position="375"/>
        <end position="393"/>
    </location>
</feature>
<keyword evidence="2" id="KW-1003">Cell membrane</keyword>
<dbReference type="PANTHER" id="PTHR30250:SF11">
    <property type="entry name" value="O-ANTIGEN TRANSPORTER-RELATED"/>
    <property type="match status" value="1"/>
</dbReference>
<dbReference type="RefSeq" id="WP_013818089.1">
    <property type="nucleotide sequence ID" value="NC_015572.1"/>
</dbReference>
<reference key="2">
    <citation type="submission" date="2011-05" db="EMBL/GenBank/DDBJ databases">
        <title>Complete genome sequence of the aerobic marine methanotroph Methylomonas methanica MC09.</title>
        <authorList>
            <person name="Boden R."/>
            <person name="Cunliffe M."/>
            <person name="Scanlan J."/>
            <person name="Moussard H."/>
            <person name="Kits K.D."/>
            <person name="Klotz M."/>
            <person name="Jetten M."/>
            <person name="Vuilleumier S."/>
            <person name="Han J."/>
            <person name="Peters L."/>
            <person name="Mikhailova N."/>
            <person name="Teshima H."/>
            <person name="Tapia R."/>
            <person name="Kyrpides N."/>
            <person name="Ivanova N."/>
            <person name="Pagani I."/>
            <person name="Cheng J.-F."/>
            <person name="Goodwin L."/>
            <person name="Han C."/>
            <person name="Hauser L."/>
            <person name="Land M."/>
            <person name="Lapidus A."/>
            <person name="Lucas S."/>
            <person name="Pitluck S."/>
            <person name="Woyke T."/>
            <person name="Stein L.Y."/>
            <person name="Murrell C."/>
        </authorList>
    </citation>
    <scope>NUCLEOTIDE SEQUENCE</scope>
    <source>
        <strain>MC09</strain>
    </source>
</reference>
<dbReference type="Proteomes" id="UP000008888">
    <property type="component" value="Chromosome"/>
</dbReference>
<keyword evidence="4 6" id="KW-1133">Transmembrane helix</keyword>
<evidence type="ECO:0000256" key="2">
    <source>
        <dbReference type="ARBA" id="ARBA00022475"/>
    </source>
</evidence>
<feature type="transmembrane region" description="Helical" evidence="6">
    <location>
        <begin position="12"/>
        <end position="31"/>
    </location>
</feature>
<dbReference type="EMBL" id="CP002738">
    <property type="protein sequence ID" value="AEF99829.1"/>
    <property type="molecule type" value="Genomic_DNA"/>
</dbReference>
<dbReference type="eggNOG" id="COG2244">
    <property type="taxonomic scope" value="Bacteria"/>
</dbReference>
<proteinExistence type="predicted"/>
<reference evidence="7 8" key="1">
    <citation type="journal article" date="2011" name="J. Bacteriol.">
        <title>Complete Genome Sequence of the Aerobic Marine Methanotroph Methylomonas methanica MC09.</title>
        <authorList>
            <person name="Boden R."/>
            <person name="Cunliffe M."/>
            <person name="Scanlan J."/>
            <person name="Moussard H."/>
            <person name="Kits K.D."/>
            <person name="Klotz M.G."/>
            <person name="Jetten M.S."/>
            <person name="Vuilleumier S."/>
            <person name="Han J."/>
            <person name="Peters L."/>
            <person name="Mikhailova N."/>
            <person name="Teshima H."/>
            <person name="Tapia R."/>
            <person name="Kyrpides N."/>
            <person name="Ivanova N."/>
            <person name="Pagani I."/>
            <person name="Cheng J.F."/>
            <person name="Goodwin L."/>
            <person name="Han C."/>
            <person name="Hauser L."/>
            <person name="Land M.L."/>
            <person name="Lapidus A."/>
            <person name="Lucas S."/>
            <person name="Pitluck S."/>
            <person name="Woyke T."/>
            <person name="Stein L."/>
            <person name="Murrell J.C."/>
        </authorList>
    </citation>
    <scope>NUCLEOTIDE SEQUENCE [LARGE SCALE GENOMIC DNA]</scope>
    <source>
        <strain evidence="7 8">MC09</strain>
    </source>
</reference>
<sequence length="445" mass="47315">MLSLLKQKRLLGDAFWALAGQLVSALALLAGTRMLTELVAPDVFGYVALLSGFVALGVAVFSYPFICAGMRMLPECNNQQQRFALHQAVFGLTARSTALAMAVLLLGGAVSCYVNDSEIGLYALTGLLLAVTVRRELGIQLLIGERRQRGASFWQTTDSLLRPLLAIGMVYWAGPNPGAILLGYIVASVASNTLWSIVHGADSESRSASQPRLIAQLRRSVWVYALPLIPMEMIFWVNGVGDRYVIGYFLSAADVGLYAAVYTIINEAFNRSAMVLLRTFQPAYFHAFAGGNGREAFAVLKFWLSAIVALGVVGTGLVLLCKSWVADLLLAQSYHSAVGLMPAIAMGSALHALGTVVAQPLLAKKNTKAVLKGRLCGAVAAAVSLPLLVALYGLPGAAIANPVYFGIEALVLALLAKPWRKPTGMHRVAIATMAADLNPAPLSNS</sequence>
<protein>
    <submittedName>
        <fullName evidence="7">Polysaccharide biosynthesis protein</fullName>
    </submittedName>
</protein>
<dbReference type="STRING" id="857087.Metme_1406"/>
<dbReference type="InterPro" id="IPR050833">
    <property type="entry name" value="Poly_Biosynth_Transport"/>
</dbReference>
<feature type="transmembrane region" description="Helical" evidence="6">
    <location>
        <begin position="399"/>
        <end position="416"/>
    </location>
</feature>
<evidence type="ECO:0000256" key="3">
    <source>
        <dbReference type="ARBA" id="ARBA00022692"/>
    </source>
</evidence>
<evidence type="ECO:0000256" key="6">
    <source>
        <dbReference type="SAM" id="Phobius"/>
    </source>
</evidence>